<accession>A0A4T0JQR1</accession>
<dbReference type="EMBL" id="SPOI01000003">
    <property type="protein sequence ID" value="TIB42901.1"/>
    <property type="molecule type" value="Genomic_DNA"/>
</dbReference>
<evidence type="ECO:0000313" key="2">
    <source>
        <dbReference type="Proteomes" id="UP000310689"/>
    </source>
</evidence>
<dbReference type="Gene3D" id="3.40.50.1820">
    <property type="entry name" value="alpha/beta hydrolase"/>
    <property type="match status" value="1"/>
</dbReference>
<dbReference type="AlphaFoldDB" id="A0A4T0JQR1"/>
<reference evidence="1 2" key="1">
    <citation type="submission" date="2019-03" db="EMBL/GenBank/DDBJ databases">
        <title>Sequencing 23 genomes of Wallemia ichthyophaga.</title>
        <authorList>
            <person name="Gostincar C."/>
        </authorList>
    </citation>
    <scope>NUCLEOTIDE SEQUENCE [LARGE SCALE GENOMIC DNA]</scope>
    <source>
        <strain evidence="1 2">EXF-6200</strain>
    </source>
</reference>
<comment type="caution">
    <text evidence="1">The sequence shown here is derived from an EMBL/GenBank/DDBJ whole genome shotgun (WGS) entry which is preliminary data.</text>
</comment>
<dbReference type="InterPro" id="IPR029058">
    <property type="entry name" value="AB_hydrolase_fold"/>
</dbReference>
<dbReference type="PANTHER" id="PTHR42103:SF2">
    <property type="entry name" value="AB HYDROLASE-1 DOMAIN-CONTAINING PROTEIN"/>
    <property type="match status" value="1"/>
</dbReference>
<protein>
    <recommendedName>
        <fullName evidence="3">AB hydrolase-1 domain-containing protein</fullName>
    </recommendedName>
</protein>
<dbReference type="PANTHER" id="PTHR42103">
    <property type="entry name" value="ALPHA/BETA-HYDROLASES SUPERFAMILY PROTEIN"/>
    <property type="match status" value="1"/>
</dbReference>
<proteinExistence type="predicted"/>
<gene>
    <name evidence="1" type="ORF">E3P86_00182</name>
</gene>
<name>A0A4T0JQR1_WALIC</name>
<dbReference type="SUPFAM" id="SSF53474">
    <property type="entry name" value="alpha/beta-Hydrolases"/>
    <property type="match status" value="1"/>
</dbReference>
<dbReference type="Proteomes" id="UP000310689">
    <property type="component" value="Unassembled WGS sequence"/>
</dbReference>
<evidence type="ECO:0000313" key="1">
    <source>
        <dbReference type="EMBL" id="TIB42901.1"/>
    </source>
</evidence>
<organism evidence="1 2">
    <name type="scientific">Wallemia ichthyophaga</name>
    <dbReference type="NCBI Taxonomy" id="245174"/>
    <lineage>
        <taxon>Eukaryota</taxon>
        <taxon>Fungi</taxon>
        <taxon>Dikarya</taxon>
        <taxon>Basidiomycota</taxon>
        <taxon>Wallemiomycotina</taxon>
        <taxon>Wallemiomycetes</taxon>
        <taxon>Wallemiales</taxon>
        <taxon>Wallemiaceae</taxon>
        <taxon>Wallemia</taxon>
    </lineage>
</organism>
<evidence type="ECO:0008006" key="3">
    <source>
        <dbReference type="Google" id="ProtNLM"/>
    </source>
</evidence>
<sequence length="209" mass="23979">MNLITPKTAFRPNDKISLAILTHAYKPLGGSSKDYPLAIMARWLKDAGYFVILYDRQSTTWTGDAEVNELEHILRDTIYTRLSIFTLSKVIIGGYSAGSLIASRLAKPDWMDCEVQYLLISHPLSVSWALNLFRGAQAQQCLHRNLKHCKMLAIWGTNDQFTGVNQYRQWNDDLRSKFPNTWSSIEVGGADHFWKSLDTVYNRFVDWIT</sequence>